<sequence>MRITLIILSLICLALGRANAQSDLSLVLDKEGKIVAIPKPKPFELDIQDVSELDYTPKGSRPVDLQWLSFQPEEYTIHLERPMDMNVLSGAYRPFYNVYTPMLMEVSPMALDFNETYLKHVNENVDFLANGSQYTWPGAGGMTTFTTVVSWHNDRLRITGGGFGGRFFTPLNPSPDVMAGLHLHASYEVTDWLKLHAWGDYVFYDQAQEKNAYLIMNPFFYHQQVGGAVQFKISDNFSFGVGANFQYNPARRGMERQIMIFPGFGGRDFGFGF</sequence>
<proteinExistence type="predicted"/>
<gene>
    <name evidence="2" type="ORF">H9977_03710</name>
</gene>
<evidence type="ECO:0008006" key="4">
    <source>
        <dbReference type="Google" id="ProtNLM"/>
    </source>
</evidence>
<evidence type="ECO:0000256" key="1">
    <source>
        <dbReference type="SAM" id="SignalP"/>
    </source>
</evidence>
<comment type="caution">
    <text evidence="2">The sequence shown here is derived from an EMBL/GenBank/DDBJ whole genome shotgun (WGS) entry which is preliminary data.</text>
</comment>
<dbReference type="EMBL" id="DXEL01000030">
    <property type="protein sequence ID" value="HIX74133.1"/>
    <property type="molecule type" value="Genomic_DNA"/>
</dbReference>
<evidence type="ECO:0000313" key="2">
    <source>
        <dbReference type="EMBL" id="HIX74133.1"/>
    </source>
</evidence>
<reference evidence="2" key="1">
    <citation type="journal article" date="2021" name="PeerJ">
        <title>Extensive microbial diversity within the chicken gut microbiome revealed by metagenomics and culture.</title>
        <authorList>
            <person name="Gilroy R."/>
            <person name="Ravi A."/>
            <person name="Getino M."/>
            <person name="Pursley I."/>
            <person name="Horton D.L."/>
            <person name="Alikhan N.F."/>
            <person name="Baker D."/>
            <person name="Gharbi K."/>
            <person name="Hall N."/>
            <person name="Watson M."/>
            <person name="Adriaenssens E.M."/>
            <person name="Foster-Nyarko E."/>
            <person name="Jarju S."/>
            <person name="Secka A."/>
            <person name="Antonio M."/>
            <person name="Oren A."/>
            <person name="Chaudhuri R.R."/>
            <person name="La Ragione R."/>
            <person name="Hildebrand F."/>
            <person name="Pallen M.J."/>
        </authorList>
    </citation>
    <scope>NUCLEOTIDE SEQUENCE</scope>
    <source>
        <strain evidence="2">ChiGjej6B6-14162</strain>
    </source>
</reference>
<reference evidence="2" key="2">
    <citation type="submission" date="2021-04" db="EMBL/GenBank/DDBJ databases">
        <authorList>
            <person name="Gilroy R."/>
        </authorList>
    </citation>
    <scope>NUCLEOTIDE SEQUENCE</scope>
    <source>
        <strain evidence="2">ChiGjej6B6-14162</strain>
    </source>
</reference>
<evidence type="ECO:0000313" key="3">
    <source>
        <dbReference type="Proteomes" id="UP000886740"/>
    </source>
</evidence>
<accession>A0A9D1X786</accession>
<protein>
    <recommendedName>
        <fullName evidence="4">DUF3575 domain-containing protein</fullName>
    </recommendedName>
</protein>
<feature type="signal peptide" evidence="1">
    <location>
        <begin position="1"/>
        <end position="20"/>
    </location>
</feature>
<dbReference type="Proteomes" id="UP000886740">
    <property type="component" value="Unassembled WGS sequence"/>
</dbReference>
<keyword evidence="1" id="KW-0732">Signal</keyword>
<organism evidence="2 3">
    <name type="scientific">Candidatus Parabacteroides intestinipullorum</name>
    <dbReference type="NCBI Taxonomy" id="2838723"/>
    <lineage>
        <taxon>Bacteria</taxon>
        <taxon>Pseudomonadati</taxon>
        <taxon>Bacteroidota</taxon>
        <taxon>Bacteroidia</taxon>
        <taxon>Bacteroidales</taxon>
        <taxon>Tannerellaceae</taxon>
        <taxon>Parabacteroides</taxon>
    </lineage>
</organism>
<name>A0A9D1X786_9BACT</name>
<feature type="chain" id="PRO_5039128805" description="DUF3575 domain-containing protein" evidence="1">
    <location>
        <begin position="21"/>
        <end position="273"/>
    </location>
</feature>
<dbReference type="AlphaFoldDB" id="A0A9D1X786"/>